<protein>
    <recommendedName>
        <fullName evidence="5">Carboxylic ester hydrolase</fullName>
        <ecNumber evidence="5">3.1.1.-</ecNumber>
    </recommendedName>
</protein>
<feature type="active site" description="Acyl-ester intermediate" evidence="4">
    <location>
        <position position="213"/>
    </location>
</feature>
<evidence type="ECO:0000256" key="5">
    <source>
        <dbReference type="RuleBase" id="RU361235"/>
    </source>
</evidence>
<keyword evidence="3" id="KW-1015">Disulfide bond</keyword>
<evidence type="ECO:0000256" key="2">
    <source>
        <dbReference type="ARBA" id="ARBA00022801"/>
    </source>
</evidence>
<keyword evidence="5" id="KW-0732">Signal</keyword>
<dbReference type="InterPro" id="IPR019826">
    <property type="entry name" value="Carboxylesterase_B_AS"/>
</dbReference>
<gene>
    <name evidence="8" type="ORF">E6O75_ATG03777</name>
</gene>
<dbReference type="STRING" id="86259.A0A4Z1PSX5"/>
<dbReference type="PROSITE" id="PS00941">
    <property type="entry name" value="CARBOXYLESTERASE_B_2"/>
    <property type="match status" value="1"/>
</dbReference>
<dbReference type="PANTHER" id="PTHR43918:SF4">
    <property type="entry name" value="CARBOXYLIC ESTER HYDROLASE"/>
    <property type="match status" value="1"/>
</dbReference>
<dbReference type="Proteomes" id="UP000298493">
    <property type="component" value="Unassembled WGS sequence"/>
</dbReference>
<dbReference type="InterPro" id="IPR019819">
    <property type="entry name" value="Carboxylesterase_B_CS"/>
</dbReference>
<keyword evidence="9" id="KW-1185">Reference proteome</keyword>
<dbReference type="PROSITE" id="PS00122">
    <property type="entry name" value="CARBOXYLESTERASE_B_1"/>
    <property type="match status" value="1"/>
</dbReference>
<dbReference type="InterPro" id="IPR002018">
    <property type="entry name" value="CarbesteraseB"/>
</dbReference>
<dbReference type="InterPro" id="IPR000997">
    <property type="entry name" value="Cholinesterase"/>
</dbReference>
<evidence type="ECO:0000259" key="7">
    <source>
        <dbReference type="Pfam" id="PF00135"/>
    </source>
</evidence>
<evidence type="ECO:0000256" key="4">
    <source>
        <dbReference type="PIRSR" id="PIRSR600997-1"/>
    </source>
</evidence>
<feature type="domain" description="Carboxylesterase type B" evidence="7">
    <location>
        <begin position="23"/>
        <end position="474"/>
    </location>
</feature>
<feature type="active site" description="Charge relay system" evidence="4">
    <location>
        <position position="339"/>
    </location>
</feature>
<comment type="caution">
    <text evidence="8">The sequence shown here is derived from an EMBL/GenBank/DDBJ whole genome shotgun (WGS) entry which is preliminary data.</text>
</comment>
<proteinExistence type="inferred from homology"/>
<dbReference type="Gene3D" id="3.40.50.1820">
    <property type="entry name" value="alpha/beta hydrolase"/>
    <property type="match status" value="1"/>
</dbReference>
<dbReference type="SUPFAM" id="SSF53474">
    <property type="entry name" value="alpha/beta-Hydrolases"/>
    <property type="match status" value="1"/>
</dbReference>
<feature type="compositionally biased region" description="Pro residues" evidence="6">
    <location>
        <begin position="63"/>
        <end position="73"/>
    </location>
</feature>
<dbReference type="InterPro" id="IPR029058">
    <property type="entry name" value="AB_hydrolase_fold"/>
</dbReference>
<evidence type="ECO:0000313" key="9">
    <source>
        <dbReference type="Proteomes" id="UP000298493"/>
    </source>
</evidence>
<feature type="chain" id="PRO_5021436158" description="Carboxylic ester hydrolase" evidence="5">
    <location>
        <begin position="22"/>
        <end position="525"/>
    </location>
</feature>
<accession>A0A4Z1PSX5</accession>
<dbReference type="GO" id="GO:0004104">
    <property type="term" value="F:cholinesterase activity"/>
    <property type="evidence" value="ECO:0007669"/>
    <property type="project" value="InterPro"/>
</dbReference>
<feature type="active site" description="Charge relay system" evidence="4">
    <location>
        <position position="438"/>
    </location>
</feature>
<evidence type="ECO:0000313" key="8">
    <source>
        <dbReference type="EMBL" id="TID25914.1"/>
    </source>
</evidence>
<feature type="region of interest" description="Disordered" evidence="6">
    <location>
        <begin position="63"/>
        <end position="94"/>
    </location>
</feature>
<dbReference type="EC" id="3.1.1.-" evidence="5"/>
<keyword evidence="2 5" id="KW-0378">Hydrolase</keyword>
<reference evidence="8 9" key="1">
    <citation type="submission" date="2019-04" db="EMBL/GenBank/DDBJ databases">
        <title>High contiguity whole genome sequence and gene annotation resource for two Venturia nashicola isolates.</title>
        <authorList>
            <person name="Prokchorchik M."/>
            <person name="Won K."/>
            <person name="Lee Y."/>
            <person name="Choi E.D."/>
            <person name="Segonzac C."/>
            <person name="Sohn K.H."/>
        </authorList>
    </citation>
    <scope>NUCLEOTIDE SEQUENCE [LARGE SCALE GENOMIC DNA]</scope>
    <source>
        <strain evidence="8 9">PRI2</strain>
    </source>
</reference>
<evidence type="ECO:0000256" key="3">
    <source>
        <dbReference type="ARBA" id="ARBA00023157"/>
    </source>
</evidence>
<dbReference type="AlphaFoldDB" id="A0A4Z1PSX5"/>
<feature type="signal peptide" evidence="5">
    <location>
        <begin position="1"/>
        <end position="21"/>
    </location>
</feature>
<dbReference type="EMBL" id="SNSC02000003">
    <property type="protein sequence ID" value="TID25914.1"/>
    <property type="molecule type" value="Genomic_DNA"/>
</dbReference>
<name>A0A4Z1PSX5_9PEZI</name>
<sequence>MKPSLTPFAFLLPVFAPSAHTQSPIVELDTGPSQATTHQATGSASNVSIFLGLPFAAPPVGPLRFSPPQPPPRSNSTKIHLASEPPPACIQNGGNSKLPESEDCLYLNIYAPSPFNTTSAKTVMVWLYGGGLQYGSSSQPLYNGTNLASNQDVIIVVPNYRLNIFGFPGPISCIPPKDRNLGLLDQRLALAWVQQNIFKFGGDARKVTVFGESAGARSADFHLLTMRENPPFRAVIMQSGSAELTPLADMNKAAESAKKGTAFQQLARAFTCPADDGKVALECLRAIPATAIKQKMKELALYSGSVEDGGLATVQDQATIRQTHQAANVPLLLGTNADEMRGSLRSYNTSSLSSYLNSTFPTHQSLIPKLLNAYTPSPSTPYKTPFDAMAALATDLSFTCITSREAHISTTSSYPTYRYLFTASYPNTQKFPGSGANHAHEIQFIFGNLPKDSTNEESDLSTLMQNTWARFAKNPDAGPGWVRYGITAGGKDMGRFDSDGGLRIVSSGGVDRNCHLFEEMYAGRA</sequence>
<dbReference type="PANTHER" id="PTHR43918">
    <property type="entry name" value="ACETYLCHOLINESTERASE"/>
    <property type="match status" value="1"/>
</dbReference>
<comment type="similarity">
    <text evidence="1 5">Belongs to the type-B carboxylesterase/lipase family.</text>
</comment>
<dbReference type="InterPro" id="IPR050654">
    <property type="entry name" value="AChE-related_enzymes"/>
</dbReference>
<dbReference type="PRINTS" id="PR00878">
    <property type="entry name" value="CHOLNESTRASE"/>
</dbReference>
<organism evidence="8 9">
    <name type="scientific">Venturia nashicola</name>
    <dbReference type="NCBI Taxonomy" id="86259"/>
    <lineage>
        <taxon>Eukaryota</taxon>
        <taxon>Fungi</taxon>
        <taxon>Dikarya</taxon>
        <taxon>Ascomycota</taxon>
        <taxon>Pezizomycotina</taxon>
        <taxon>Dothideomycetes</taxon>
        <taxon>Pleosporomycetidae</taxon>
        <taxon>Venturiales</taxon>
        <taxon>Venturiaceae</taxon>
        <taxon>Venturia</taxon>
    </lineage>
</organism>
<dbReference type="Pfam" id="PF00135">
    <property type="entry name" value="COesterase"/>
    <property type="match status" value="1"/>
</dbReference>
<evidence type="ECO:0000256" key="1">
    <source>
        <dbReference type="ARBA" id="ARBA00005964"/>
    </source>
</evidence>
<evidence type="ECO:0000256" key="6">
    <source>
        <dbReference type="SAM" id="MobiDB-lite"/>
    </source>
</evidence>